<dbReference type="SUPFAM" id="SSF63707">
    <property type="entry name" value="Ganglioside M2 (gm2) activator"/>
    <property type="match status" value="1"/>
</dbReference>
<dbReference type="EMBL" id="CAXIEN010000013">
    <property type="protein sequence ID" value="CAL1264371.1"/>
    <property type="molecule type" value="Genomic_DNA"/>
</dbReference>
<proteinExistence type="predicted"/>
<accession>A0AAV1Z0U9</accession>
<dbReference type="Proteomes" id="UP001497382">
    <property type="component" value="Unassembled WGS sequence"/>
</dbReference>
<keyword evidence="1 2" id="KW-0732">Signal</keyword>
<name>A0AAV1Z0U9_9ARAC</name>
<feature type="chain" id="PRO_5043382320" description="MD-2-related lipid-recognition domain-containing protein" evidence="2">
    <location>
        <begin position="22"/>
        <end position="172"/>
    </location>
</feature>
<evidence type="ECO:0000256" key="2">
    <source>
        <dbReference type="SAM" id="SignalP"/>
    </source>
</evidence>
<keyword evidence="4" id="KW-1185">Reference proteome</keyword>
<dbReference type="AlphaFoldDB" id="A0AAV1Z0U9"/>
<evidence type="ECO:0000313" key="3">
    <source>
        <dbReference type="EMBL" id="CAL1264371.1"/>
    </source>
</evidence>
<reference evidence="3 4" key="1">
    <citation type="submission" date="2024-04" db="EMBL/GenBank/DDBJ databases">
        <authorList>
            <person name="Rising A."/>
            <person name="Reimegard J."/>
            <person name="Sonavane S."/>
            <person name="Akerstrom W."/>
            <person name="Nylinder S."/>
            <person name="Hedman E."/>
            <person name="Kallberg Y."/>
        </authorList>
    </citation>
    <scope>NUCLEOTIDE SEQUENCE [LARGE SCALE GENOMIC DNA]</scope>
</reference>
<sequence length="172" mass="19952">MKTLLFMLCCLYLISCGFVYAIDWDKCGSGKQILQLWKFRIFPVPLRLKGNNTQIGLQADLYEDMPDDARIQIQVWKVRKIFWDMIFKVPCFLPTGCDVDLCSFLEYFGGKSVCPLKAQLFEVNDIEIIRPVVDNFARSFELGRFWIQLKIIGPNSEQLSCWSFIGEANDLE</sequence>
<feature type="signal peptide" evidence="2">
    <location>
        <begin position="1"/>
        <end position="21"/>
    </location>
</feature>
<organism evidence="3 4">
    <name type="scientific">Larinioides sclopetarius</name>
    <dbReference type="NCBI Taxonomy" id="280406"/>
    <lineage>
        <taxon>Eukaryota</taxon>
        <taxon>Metazoa</taxon>
        <taxon>Ecdysozoa</taxon>
        <taxon>Arthropoda</taxon>
        <taxon>Chelicerata</taxon>
        <taxon>Arachnida</taxon>
        <taxon>Araneae</taxon>
        <taxon>Araneomorphae</taxon>
        <taxon>Entelegynae</taxon>
        <taxon>Araneoidea</taxon>
        <taxon>Araneidae</taxon>
        <taxon>Larinioides</taxon>
    </lineage>
</organism>
<gene>
    <name evidence="3" type="ORF">LARSCL_LOCUS1997</name>
</gene>
<dbReference type="InterPro" id="IPR036846">
    <property type="entry name" value="GM2-AP_sf"/>
</dbReference>
<protein>
    <recommendedName>
        <fullName evidence="5">MD-2-related lipid-recognition domain-containing protein</fullName>
    </recommendedName>
</protein>
<evidence type="ECO:0008006" key="5">
    <source>
        <dbReference type="Google" id="ProtNLM"/>
    </source>
</evidence>
<dbReference type="Gene3D" id="2.70.220.10">
    <property type="entry name" value="Ganglioside GM2 activator"/>
    <property type="match status" value="1"/>
</dbReference>
<evidence type="ECO:0000313" key="4">
    <source>
        <dbReference type="Proteomes" id="UP001497382"/>
    </source>
</evidence>
<comment type="caution">
    <text evidence="3">The sequence shown here is derived from an EMBL/GenBank/DDBJ whole genome shotgun (WGS) entry which is preliminary data.</text>
</comment>
<evidence type="ECO:0000256" key="1">
    <source>
        <dbReference type="ARBA" id="ARBA00022729"/>
    </source>
</evidence>